<dbReference type="RefSeq" id="WP_344117832.1">
    <property type="nucleotide sequence ID" value="NZ_BAAABW010000013.1"/>
</dbReference>
<dbReference type="EMBL" id="BAAABW010000013">
    <property type="protein sequence ID" value="GAA0347386.1"/>
    <property type="molecule type" value="Genomic_DNA"/>
</dbReference>
<dbReference type="SUPFAM" id="SSF53474">
    <property type="entry name" value="alpha/beta-Hydrolases"/>
    <property type="match status" value="1"/>
</dbReference>
<evidence type="ECO:0000313" key="2">
    <source>
        <dbReference type="Proteomes" id="UP001500063"/>
    </source>
</evidence>
<dbReference type="Gene3D" id="3.40.50.1820">
    <property type="entry name" value="alpha/beta hydrolase"/>
    <property type="match status" value="1"/>
</dbReference>
<organism evidence="1 2">
    <name type="scientific">Streptomyces blastmyceticus</name>
    <dbReference type="NCBI Taxonomy" id="68180"/>
    <lineage>
        <taxon>Bacteria</taxon>
        <taxon>Bacillati</taxon>
        <taxon>Actinomycetota</taxon>
        <taxon>Actinomycetes</taxon>
        <taxon>Kitasatosporales</taxon>
        <taxon>Streptomycetaceae</taxon>
        <taxon>Streptomyces</taxon>
    </lineage>
</organism>
<evidence type="ECO:0008006" key="3">
    <source>
        <dbReference type="Google" id="ProtNLM"/>
    </source>
</evidence>
<keyword evidence="2" id="KW-1185">Reference proteome</keyword>
<evidence type="ECO:0000313" key="1">
    <source>
        <dbReference type="EMBL" id="GAA0347386.1"/>
    </source>
</evidence>
<accession>A0ABP3GJI8</accession>
<proteinExistence type="predicted"/>
<reference evidence="2" key="1">
    <citation type="journal article" date="2019" name="Int. J. Syst. Evol. Microbiol.">
        <title>The Global Catalogue of Microorganisms (GCM) 10K type strain sequencing project: providing services to taxonomists for standard genome sequencing and annotation.</title>
        <authorList>
            <consortium name="The Broad Institute Genomics Platform"/>
            <consortium name="The Broad Institute Genome Sequencing Center for Infectious Disease"/>
            <person name="Wu L."/>
            <person name="Ma J."/>
        </authorList>
    </citation>
    <scope>NUCLEOTIDE SEQUENCE [LARGE SCALE GENOMIC DNA]</scope>
    <source>
        <strain evidence="2">JCM 4565</strain>
    </source>
</reference>
<gene>
    <name evidence="1" type="ORF">GCM10010319_24970</name>
</gene>
<sequence>MGGALGACHGLDIPLVFGNLDRGQPATLIGEAPSLEAEALSTHMRAAWTSFAAHGGPGWPAYDTDQRLVQLFDTRPTVTA</sequence>
<comment type="caution">
    <text evidence="1">The sequence shown here is derived from an EMBL/GenBank/DDBJ whole genome shotgun (WGS) entry which is preliminary data.</text>
</comment>
<name>A0ABP3GJI8_9ACTN</name>
<dbReference type="Proteomes" id="UP001500063">
    <property type="component" value="Unassembled WGS sequence"/>
</dbReference>
<protein>
    <recommendedName>
        <fullName evidence="3">Carboxylesterase</fullName>
    </recommendedName>
</protein>
<dbReference type="InterPro" id="IPR029058">
    <property type="entry name" value="AB_hydrolase_fold"/>
</dbReference>